<dbReference type="InterPro" id="IPR005821">
    <property type="entry name" value="Ion_trans_dom"/>
</dbReference>
<sequence length="245" mass="27730">MISTALSNLMKEGFDVKALRAFRVLRPLRLVSGVPSLQVVLNSILRAMVPLLHIALLVLFVIIIYAIIGLELFSGKLHKACYDNVTRDFMDDAHPCSDIEGSGFQCSTYGKDLVCAEGWDGPNFGITNFDNFGLAMLTVFQCITLEGWTDVLYNIEDSLGNTWQWMYFISMVILGAFFVMNLILGVLSGEFSKEREKAKARGDFHKLREKQQLEEDLRGYLDWITQAEDIEPEGEDRQHNMDSKS</sequence>
<evidence type="ECO:0000256" key="12">
    <source>
        <dbReference type="PIRSR" id="PIRSR602077-1"/>
    </source>
</evidence>
<evidence type="ECO:0000256" key="7">
    <source>
        <dbReference type="ARBA" id="ARBA00022882"/>
    </source>
</evidence>
<dbReference type="Gene3D" id="6.10.250.2500">
    <property type="match status" value="1"/>
</dbReference>
<organism evidence="16 17">
    <name type="scientific">Rhynocoris fuscipes</name>
    <dbReference type="NCBI Taxonomy" id="488301"/>
    <lineage>
        <taxon>Eukaryota</taxon>
        <taxon>Metazoa</taxon>
        <taxon>Ecdysozoa</taxon>
        <taxon>Arthropoda</taxon>
        <taxon>Hexapoda</taxon>
        <taxon>Insecta</taxon>
        <taxon>Pterygota</taxon>
        <taxon>Neoptera</taxon>
        <taxon>Paraneoptera</taxon>
        <taxon>Hemiptera</taxon>
        <taxon>Heteroptera</taxon>
        <taxon>Panheteroptera</taxon>
        <taxon>Cimicomorpha</taxon>
        <taxon>Reduviidae</taxon>
        <taxon>Harpactorinae</taxon>
        <taxon>Harpactorini</taxon>
        <taxon>Rhynocoris</taxon>
    </lineage>
</organism>
<keyword evidence="3 13" id="KW-0109">Calcium transport</keyword>
<dbReference type="InterPro" id="IPR002077">
    <property type="entry name" value="VDCCAlpha1"/>
</dbReference>
<name>A0AAW1CMT8_9HEMI</name>
<dbReference type="SUPFAM" id="SSF81324">
    <property type="entry name" value="Voltage-gated potassium channels"/>
    <property type="match status" value="1"/>
</dbReference>
<keyword evidence="9" id="KW-0406">Ion transport</keyword>
<feature type="transmembrane region" description="Helical" evidence="14">
    <location>
        <begin position="165"/>
        <end position="187"/>
    </location>
</feature>
<keyword evidence="5 14" id="KW-0812">Transmembrane</keyword>
<keyword evidence="4 13" id="KW-0107">Calcium channel</keyword>
<keyword evidence="12" id="KW-0479">Metal-binding</keyword>
<evidence type="ECO:0000313" key="16">
    <source>
        <dbReference type="EMBL" id="KAK9497559.1"/>
    </source>
</evidence>
<dbReference type="EMBL" id="JAPXFL010000014">
    <property type="protein sequence ID" value="KAK9497559.1"/>
    <property type="molecule type" value="Genomic_DNA"/>
</dbReference>
<feature type="domain" description="Ion transport" evidence="15">
    <location>
        <begin position="10"/>
        <end position="198"/>
    </location>
</feature>
<evidence type="ECO:0000256" key="10">
    <source>
        <dbReference type="ARBA" id="ARBA00023136"/>
    </source>
</evidence>
<keyword evidence="11" id="KW-0407">Ion channel</keyword>
<keyword evidence="10 14" id="KW-0472">Membrane</keyword>
<evidence type="ECO:0000259" key="15">
    <source>
        <dbReference type="Pfam" id="PF00520"/>
    </source>
</evidence>
<evidence type="ECO:0000256" key="1">
    <source>
        <dbReference type="ARBA" id="ARBA00004141"/>
    </source>
</evidence>
<keyword evidence="7 13" id="KW-0851">Voltage-gated channel</keyword>
<evidence type="ECO:0000256" key="3">
    <source>
        <dbReference type="ARBA" id="ARBA00022568"/>
    </source>
</evidence>
<dbReference type="GO" id="GO:0008331">
    <property type="term" value="F:high voltage-gated calcium channel activity"/>
    <property type="evidence" value="ECO:0007669"/>
    <property type="project" value="TreeGrafter"/>
</dbReference>
<evidence type="ECO:0000256" key="14">
    <source>
        <dbReference type="SAM" id="Phobius"/>
    </source>
</evidence>
<evidence type="ECO:0000256" key="13">
    <source>
        <dbReference type="RuleBase" id="RU003808"/>
    </source>
</evidence>
<evidence type="ECO:0000256" key="5">
    <source>
        <dbReference type="ARBA" id="ARBA00022692"/>
    </source>
</evidence>
<dbReference type="Proteomes" id="UP001461498">
    <property type="component" value="Unassembled WGS sequence"/>
</dbReference>
<dbReference type="PANTHER" id="PTHR45628:SF1">
    <property type="entry name" value="VOLTAGE-DEPENDENT CALCIUM CHANNEL TYPE D SUBUNIT ALPHA-1"/>
    <property type="match status" value="1"/>
</dbReference>
<evidence type="ECO:0000256" key="4">
    <source>
        <dbReference type="ARBA" id="ARBA00022673"/>
    </source>
</evidence>
<dbReference type="Gene3D" id="1.10.287.70">
    <property type="match status" value="1"/>
</dbReference>
<evidence type="ECO:0000256" key="2">
    <source>
        <dbReference type="ARBA" id="ARBA00022448"/>
    </source>
</evidence>
<dbReference type="AlphaFoldDB" id="A0AAW1CMT8"/>
<comment type="caution">
    <text evidence="16">The sequence shown here is derived from an EMBL/GenBank/DDBJ whole genome shotgun (WGS) entry which is preliminary data.</text>
</comment>
<keyword evidence="2" id="KW-0813">Transport</keyword>
<keyword evidence="6 12" id="KW-0106">Calcium</keyword>
<feature type="binding site" evidence="12">
    <location>
        <position position="146"/>
    </location>
    <ligand>
        <name>Ca(2+)</name>
        <dbReference type="ChEBI" id="CHEBI:29108"/>
    </ligand>
</feature>
<keyword evidence="8 14" id="KW-1133">Transmembrane helix</keyword>
<proteinExistence type="inferred from homology"/>
<evidence type="ECO:0000256" key="6">
    <source>
        <dbReference type="ARBA" id="ARBA00022837"/>
    </source>
</evidence>
<protein>
    <recommendedName>
        <fullName evidence="15">Ion transport domain-containing protein</fullName>
    </recommendedName>
</protein>
<dbReference type="PANTHER" id="PTHR45628">
    <property type="entry name" value="VOLTAGE-DEPENDENT CALCIUM CHANNEL TYPE A SUBUNIT ALPHA-1"/>
    <property type="match status" value="1"/>
</dbReference>
<comment type="subcellular location">
    <subcellularLocation>
        <location evidence="1 13">Membrane</location>
        <topology evidence="1 13">Multi-pass membrane protein</topology>
    </subcellularLocation>
</comment>
<dbReference type="Pfam" id="PF00520">
    <property type="entry name" value="Ion_trans"/>
    <property type="match status" value="1"/>
</dbReference>
<dbReference type="InterPro" id="IPR050599">
    <property type="entry name" value="VDCC_alpha-1_subunit"/>
</dbReference>
<accession>A0AAW1CMT8</accession>
<keyword evidence="17" id="KW-1185">Reference proteome</keyword>
<evidence type="ECO:0000256" key="9">
    <source>
        <dbReference type="ARBA" id="ARBA00023065"/>
    </source>
</evidence>
<gene>
    <name evidence="16" type="ORF">O3M35_004259</name>
</gene>
<feature type="transmembrane region" description="Helical" evidence="14">
    <location>
        <begin position="51"/>
        <end position="73"/>
    </location>
</feature>
<evidence type="ECO:0000256" key="11">
    <source>
        <dbReference type="ARBA" id="ARBA00023303"/>
    </source>
</evidence>
<comment type="similarity">
    <text evidence="13">Belongs to the calcium channel alpha-1 subunit (TC 1.A.1.11) family.</text>
</comment>
<dbReference type="GO" id="GO:0098703">
    <property type="term" value="P:calcium ion import across plasma membrane"/>
    <property type="evidence" value="ECO:0007669"/>
    <property type="project" value="TreeGrafter"/>
</dbReference>
<evidence type="ECO:0000256" key="8">
    <source>
        <dbReference type="ARBA" id="ARBA00022989"/>
    </source>
</evidence>
<dbReference type="FunFam" id="1.10.287.70:FF:000007">
    <property type="entry name" value="Voltage-dependent L-type calcium channel subunit alpha"/>
    <property type="match status" value="1"/>
</dbReference>
<dbReference type="PRINTS" id="PR00167">
    <property type="entry name" value="CACHANNEL"/>
</dbReference>
<evidence type="ECO:0000313" key="17">
    <source>
        <dbReference type="Proteomes" id="UP001461498"/>
    </source>
</evidence>
<reference evidence="16 17" key="1">
    <citation type="submission" date="2022-12" db="EMBL/GenBank/DDBJ databases">
        <title>Chromosome-level genome assembly of true bugs.</title>
        <authorList>
            <person name="Ma L."/>
            <person name="Li H."/>
        </authorList>
    </citation>
    <scope>NUCLEOTIDE SEQUENCE [LARGE SCALE GENOMIC DNA]</scope>
    <source>
        <strain evidence="16">Lab_2022b</strain>
    </source>
</reference>
<dbReference type="GO" id="GO:0005891">
    <property type="term" value="C:voltage-gated calcium channel complex"/>
    <property type="evidence" value="ECO:0007669"/>
    <property type="project" value="InterPro"/>
</dbReference>
<dbReference type="GO" id="GO:0046872">
    <property type="term" value="F:metal ion binding"/>
    <property type="evidence" value="ECO:0007669"/>
    <property type="project" value="UniProtKB-KW"/>
</dbReference>